<gene>
    <name evidence="1" type="ORF">Catovirus_2_137</name>
</gene>
<dbReference type="SUPFAM" id="SSF102860">
    <property type="entry name" value="mRNA decapping enzyme DcpS N-terminal domain"/>
    <property type="match status" value="1"/>
</dbReference>
<sequence length="72" mass="8678">MENIEALFDYVFVESYNNIDYIMNHTELKNILDNDKYYNYMINTNPNVDNKILKAYSFSIIYILALLSYYNI</sequence>
<dbReference type="GO" id="GO:0016787">
    <property type="term" value="F:hydrolase activity"/>
    <property type="evidence" value="ECO:0007669"/>
    <property type="project" value="InterPro"/>
</dbReference>
<dbReference type="GO" id="GO:0000290">
    <property type="term" value="P:deadenylation-dependent decapping of nuclear-transcribed mRNA"/>
    <property type="evidence" value="ECO:0007669"/>
    <property type="project" value="InterPro"/>
</dbReference>
<reference evidence="1" key="1">
    <citation type="journal article" date="2017" name="Science">
        <title>Giant viruses with an expanded complement of translation system components.</title>
        <authorList>
            <person name="Schulz F."/>
            <person name="Yutin N."/>
            <person name="Ivanova N.N."/>
            <person name="Ortega D.R."/>
            <person name="Lee T.K."/>
            <person name="Vierheilig J."/>
            <person name="Daims H."/>
            <person name="Horn M."/>
            <person name="Wagner M."/>
            <person name="Jensen G.J."/>
            <person name="Kyrpides N.C."/>
            <person name="Koonin E.V."/>
            <person name="Woyke T."/>
        </authorList>
    </citation>
    <scope>NUCLEOTIDE SEQUENCE</scope>
    <source>
        <strain evidence="1">CTV1</strain>
    </source>
</reference>
<dbReference type="InterPro" id="IPR011145">
    <property type="entry name" value="Scavenger_mRNA_decap_enz_N"/>
</dbReference>
<evidence type="ECO:0000313" key="1">
    <source>
        <dbReference type="EMBL" id="ARF09188.1"/>
    </source>
</evidence>
<accession>A0A1V0SC12</accession>
<proteinExistence type="predicted"/>
<dbReference type="EMBL" id="KY684084">
    <property type="protein sequence ID" value="ARF09188.1"/>
    <property type="molecule type" value="Genomic_DNA"/>
</dbReference>
<name>A0A1V0SC12_9VIRU</name>
<organism evidence="1">
    <name type="scientific">Catovirus CTV1</name>
    <dbReference type="NCBI Taxonomy" id="1977631"/>
    <lineage>
        <taxon>Viruses</taxon>
        <taxon>Varidnaviria</taxon>
        <taxon>Bamfordvirae</taxon>
        <taxon>Nucleocytoviricota</taxon>
        <taxon>Megaviricetes</taxon>
        <taxon>Imitervirales</taxon>
        <taxon>Mimiviridae</taxon>
        <taxon>Klosneuvirinae</taxon>
        <taxon>Catovirus</taxon>
    </lineage>
</organism>
<protein>
    <submittedName>
        <fullName evidence="1">Uncharacterized protein</fullName>
    </submittedName>
</protein>